<feature type="compositionally biased region" description="Polar residues" evidence="2">
    <location>
        <begin position="906"/>
        <end position="923"/>
    </location>
</feature>
<proteinExistence type="predicted"/>
<evidence type="ECO:0000256" key="3">
    <source>
        <dbReference type="SAM" id="SignalP"/>
    </source>
</evidence>
<organism evidence="4 5">
    <name type="scientific">Taibaiella lutea</name>
    <dbReference type="NCBI Taxonomy" id="2608001"/>
    <lineage>
        <taxon>Bacteria</taxon>
        <taxon>Pseudomonadati</taxon>
        <taxon>Bacteroidota</taxon>
        <taxon>Chitinophagia</taxon>
        <taxon>Chitinophagales</taxon>
        <taxon>Chitinophagaceae</taxon>
        <taxon>Taibaiella</taxon>
    </lineage>
</organism>
<comment type="caution">
    <text evidence="4">The sequence shown here is derived from an EMBL/GenBank/DDBJ whole genome shotgun (WGS) entry which is preliminary data.</text>
</comment>
<dbReference type="Pfam" id="PF13181">
    <property type="entry name" value="TPR_8"/>
    <property type="match status" value="1"/>
</dbReference>
<feature type="region of interest" description="Disordered" evidence="2">
    <location>
        <begin position="899"/>
        <end position="923"/>
    </location>
</feature>
<dbReference type="InterPro" id="IPR019734">
    <property type="entry name" value="TPR_rpt"/>
</dbReference>
<keyword evidence="5" id="KW-1185">Reference proteome</keyword>
<dbReference type="RefSeq" id="WP_150031542.1">
    <property type="nucleotide sequence ID" value="NZ_VWSH01000001.1"/>
</dbReference>
<dbReference type="SMART" id="SM00028">
    <property type="entry name" value="TPR"/>
    <property type="match status" value="3"/>
</dbReference>
<feature type="signal peptide" evidence="3">
    <location>
        <begin position="1"/>
        <end position="26"/>
    </location>
</feature>
<evidence type="ECO:0000256" key="1">
    <source>
        <dbReference type="PROSITE-ProRule" id="PRU00339"/>
    </source>
</evidence>
<evidence type="ECO:0000313" key="4">
    <source>
        <dbReference type="EMBL" id="KAA5536965.1"/>
    </source>
</evidence>
<protein>
    <submittedName>
        <fullName evidence="4">Tetratricopeptide repeat protein</fullName>
    </submittedName>
</protein>
<evidence type="ECO:0000256" key="2">
    <source>
        <dbReference type="SAM" id="MobiDB-lite"/>
    </source>
</evidence>
<reference evidence="4 5" key="1">
    <citation type="submission" date="2019-09" db="EMBL/GenBank/DDBJ databases">
        <title>Genome sequence and assembly of Taibaiella sp.</title>
        <authorList>
            <person name="Chhetri G."/>
        </authorList>
    </citation>
    <scope>NUCLEOTIDE SEQUENCE [LARGE SCALE GENOMIC DNA]</scope>
    <source>
        <strain evidence="4 5">KVB11</strain>
    </source>
</reference>
<dbReference type="Pfam" id="PF13174">
    <property type="entry name" value="TPR_6"/>
    <property type="match status" value="1"/>
</dbReference>
<dbReference type="InterPro" id="IPR011990">
    <property type="entry name" value="TPR-like_helical_dom_sf"/>
</dbReference>
<gene>
    <name evidence="4" type="ORF">F0919_04645</name>
</gene>
<feature type="region of interest" description="Disordered" evidence="2">
    <location>
        <begin position="399"/>
        <end position="426"/>
    </location>
</feature>
<dbReference type="EMBL" id="VWSH01000001">
    <property type="protein sequence ID" value="KAA5536965.1"/>
    <property type="molecule type" value="Genomic_DNA"/>
</dbReference>
<keyword evidence="1" id="KW-0802">TPR repeat</keyword>
<feature type="chain" id="PRO_5024335601" evidence="3">
    <location>
        <begin position="27"/>
        <end position="1170"/>
    </location>
</feature>
<evidence type="ECO:0000313" key="5">
    <source>
        <dbReference type="Proteomes" id="UP000323632"/>
    </source>
</evidence>
<feature type="compositionally biased region" description="Polar residues" evidence="2">
    <location>
        <begin position="1029"/>
        <end position="1044"/>
    </location>
</feature>
<keyword evidence="3" id="KW-0732">Signal</keyword>
<feature type="repeat" description="TPR" evidence="1">
    <location>
        <begin position="590"/>
        <end position="623"/>
    </location>
</feature>
<sequence length="1170" mass="133450">MKRVTKFLTGLFVLAILLVSNTQASAQKADSAAVAQKRITDSIAKANKQKADSLRFIRNYKESKHYKDSVEYARQARFADQAAERKRISDSITAKRKYIADSTMMARKRYSDSIKNYNDSVKLARARIMEEQRVLRQRRTDSLAAEKKYKESKRYKDSVEAVRAKRKADLVKVRKHYTDSVKTVQRNRSDSVLAARKVYNDSLKTALNAAKEIRTKQLDSLKAYRAARADSLSKVRQARAELRKQKSIEKSKEAEKKHNLALELKIKKKQAAYDNQKMRKKKWTVPRQIIQNTFTRYNYYFNANKKMEEAEDNMVRSHVNNYDSLIALFPFDPDVDSNKLKSDMDTIIRKAALGIQIHDPRAKWQDDLYLLLGQAYYYKGDYRNAGAAFKTIVSQAEEDKKEELKKKGNSKADKSKPSTFSDPEKTGIAGALEHKSAKNEALLWLARVLTQSGKEGQAQTVLDLLRNDANFPPRLNGKLALEQAFIDLYRDDYTKASQSLAIVAVDKEQPNWLRLRAAFLNAQIQQSQLNYAESNKYYNIALGLNSTLEMEFYAKKNIAVNNINNGSGTYTADNLLEKMSKDTKFKPYYDQIYFAMGKAALKNKQSDAALGYFEKSVQESKSNKKQKGLSFAALGDEYYVRSNYSSAKFAYDSAAMFLTPAEDPVYSIAQKRAQALDLVAYPGNVVKTQDSLLRMSYLTEKEQRRIIHDYVKDLEKRMRDSLYLAQNQPNNVIAPPPGMSGQKTVTWYFANPNLMRQGENDFKQKWGNRTLKDNWRISSSNVFVIDNTSDNANGEEEQNDLNLPNEDTLYAAIPHSQKEIDLANSQLSQGYFDLGKAYYTNLEDYEKAVGTFDTLDKRYPDHKNMAEEIYIRYIISMRQNSPTKAAAYNKELQQKFPDSDWGRLLSGQSQESESNPFPNVTNTNQQTISNFYDETYGLLMQRQYNEVLTRIKDADENYKNQGNFRKKFTLMKAVAIAGNGNYPEADTMLKQFISSNPNDSLVSWANTILAYMKQHPDLSNAPKIIPKDSTGSVNQASQSPDSTGNANALVYQYNPATEHYVIIAAPSSAKFSGLRSGLSDYNLMKASRESISVTVSTLDASRSLIVCKSFTNASEAKKYINEIKSVNVLFREFSPNEYDIMVISADNFPKLFIKKDYGVYKAFYLKNYRQ</sequence>
<feature type="region of interest" description="Disordered" evidence="2">
    <location>
        <begin position="1021"/>
        <end position="1044"/>
    </location>
</feature>
<dbReference type="AlphaFoldDB" id="A0A5M6CVF5"/>
<dbReference type="PROSITE" id="PS50005">
    <property type="entry name" value="TPR"/>
    <property type="match status" value="2"/>
</dbReference>
<feature type="repeat" description="TPR" evidence="1">
    <location>
        <begin position="366"/>
        <end position="399"/>
    </location>
</feature>
<dbReference type="Proteomes" id="UP000323632">
    <property type="component" value="Unassembled WGS sequence"/>
</dbReference>
<dbReference type="SUPFAM" id="SSF48452">
    <property type="entry name" value="TPR-like"/>
    <property type="match status" value="2"/>
</dbReference>
<accession>A0A5M6CVF5</accession>
<feature type="compositionally biased region" description="Basic and acidic residues" evidence="2">
    <location>
        <begin position="399"/>
        <end position="416"/>
    </location>
</feature>
<name>A0A5M6CVF5_9BACT</name>
<dbReference type="Gene3D" id="1.25.40.10">
    <property type="entry name" value="Tetratricopeptide repeat domain"/>
    <property type="match status" value="2"/>
</dbReference>